<evidence type="ECO:0000313" key="2">
    <source>
        <dbReference type="EMBL" id="MDT7830857.1"/>
    </source>
</evidence>
<accession>A0ABU3LAZ6</accession>
<proteinExistence type="predicted"/>
<feature type="transmembrane region" description="Helical" evidence="1">
    <location>
        <begin position="111"/>
        <end position="132"/>
    </location>
</feature>
<name>A0ABU3LAZ6_9FLAO</name>
<sequence>MVKQIRVSDYTILSVSIGLVYLWFGILKFFPGGSPAEKLALDVINWLTFELIPENISIVLLALWESLIGIFLIANIFRKPVLYLALVHMVCTFLPLFIFTERSFTESPLSFTLVGQYIFKNIIIVSALFLLLKQHKIRTA</sequence>
<organism evidence="2 3">
    <name type="scientific">Asprobacillus argus</name>
    <dbReference type="NCBI Taxonomy" id="3076534"/>
    <lineage>
        <taxon>Bacteria</taxon>
        <taxon>Pseudomonadati</taxon>
        <taxon>Bacteroidota</taxon>
        <taxon>Flavobacteriia</taxon>
        <taxon>Flavobacteriales</taxon>
        <taxon>Flavobacteriaceae</taxon>
        <taxon>Asprobacillus</taxon>
    </lineage>
</organism>
<protein>
    <submittedName>
        <fullName evidence="2">Doxx family protein</fullName>
    </submittedName>
</protein>
<evidence type="ECO:0000313" key="3">
    <source>
        <dbReference type="Proteomes" id="UP001257277"/>
    </source>
</evidence>
<keyword evidence="1" id="KW-1133">Transmembrane helix</keyword>
<keyword evidence="1" id="KW-0812">Transmembrane</keyword>
<reference evidence="2 3" key="1">
    <citation type="submission" date="2023-09" db="EMBL/GenBank/DDBJ databases">
        <title>Novel taxa isolated from Blanes Bay.</title>
        <authorList>
            <person name="Rey-Velasco X."/>
            <person name="Lucena T."/>
        </authorList>
    </citation>
    <scope>NUCLEOTIDE SEQUENCE [LARGE SCALE GENOMIC DNA]</scope>
    <source>
        <strain evidence="2 3">S356</strain>
    </source>
</reference>
<dbReference type="EMBL" id="JAVTTO010000001">
    <property type="protein sequence ID" value="MDT7830857.1"/>
    <property type="molecule type" value="Genomic_DNA"/>
</dbReference>
<comment type="caution">
    <text evidence="2">The sequence shown here is derived from an EMBL/GenBank/DDBJ whole genome shotgun (WGS) entry which is preliminary data.</text>
</comment>
<gene>
    <name evidence="2" type="ORF">RQM59_00610</name>
</gene>
<keyword evidence="1" id="KW-0472">Membrane</keyword>
<evidence type="ECO:0000256" key="1">
    <source>
        <dbReference type="SAM" id="Phobius"/>
    </source>
</evidence>
<feature type="transmembrane region" description="Helical" evidence="1">
    <location>
        <begin position="56"/>
        <end position="74"/>
    </location>
</feature>
<dbReference type="Proteomes" id="UP001257277">
    <property type="component" value="Unassembled WGS sequence"/>
</dbReference>
<feature type="transmembrane region" description="Helical" evidence="1">
    <location>
        <begin position="12"/>
        <end position="30"/>
    </location>
</feature>
<feature type="transmembrane region" description="Helical" evidence="1">
    <location>
        <begin position="81"/>
        <end position="99"/>
    </location>
</feature>
<keyword evidence="3" id="KW-1185">Reference proteome</keyword>
<dbReference type="RefSeq" id="WP_349240115.1">
    <property type="nucleotide sequence ID" value="NZ_JAVTTO010000001.1"/>
</dbReference>